<accession>A0A3R7SJD5</accession>
<comment type="similarity">
    <text evidence="2">Belongs to the class-III pyridoxal-phosphate-dependent aminotransferase family.</text>
</comment>
<organism evidence="5 6">
    <name type="scientific">Penaeus vannamei</name>
    <name type="common">Whiteleg shrimp</name>
    <name type="synonym">Litopenaeus vannamei</name>
    <dbReference type="NCBI Taxonomy" id="6689"/>
    <lineage>
        <taxon>Eukaryota</taxon>
        <taxon>Metazoa</taxon>
        <taxon>Ecdysozoa</taxon>
        <taxon>Arthropoda</taxon>
        <taxon>Crustacea</taxon>
        <taxon>Multicrustacea</taxon>
        <taxon>Malacostraca</taxon>
        <taxon>Eumalacostraca</taxon>
        <taxon>Eucarida</taxon>
        <taxon>Decapoda</taxon>
        <taxon>Dendrobranchiata</taxon>
        <taxon>Penaeoidea</taxon>
        <taxon>Penaeidae</taxon>
        <taxon>Penaeus</taxon>
    </lineage>
</organism>
<dbReference type="Proteomes" id="UP000283509">
    <property type="component" value="Unassembled WGS sequence"/>
</dbReference>
<dbReference type="STRING" id="6689.A0A3R7SJD5"/>
<dbReference type="PANTHER" id="PTHR43206:SF1">
    <property type="entry name" value="4-AMINOBUTYRATE AMINOTRANSFERASE, MITOCHONDRIAL"/>
    <property type="match status" value="1"/>
</dbReference>
<dbReference type="Gene3D" id="3.40.640.10">
    <property type="entry name" value="Type I PLP-dependent aspartate aminotransferase-like (Major domain)"/>
    <property type="match status" value="2"/>
</dbReference>
<keyword evidence="3 5" id="KW-0032">Aminotransferase</keyword>
<dbReference type="InterPro" id="IPR015424">
    <property type="entry name" value="PyrdxlP-dep_Trfase"/>
</dbReference>
<dbReference type="GO" id="GO:0030170">
    <property type="term" value="F:pyridoxal phosphate binding"/>
    <property type="evidence" value="ECO:0007669"/>
    <property type="project" value="InterPro"/>
</dbReference>
<dbReference type="EMBL" id="QCYY01003438">
    <property type="protein sequence ID" value="ROT63455.1"/>
    <property type="molecule type" value="Genomic_DNA"/>
</dbReference>
<dbReference type="SUPFAM" id="SSF53383">
    <property type="entry name" value="PLP-dependent transferases"/>
    <property type="match status" value="1"/>
</dbReference>
<name>A0A3R7SJD5_PENVA</name>
<keyword evidence="6" id="KW-1185">Reference proteome</keyword>
<dbReference type="GO" id="GO:0009450">
    <property type="term" value="P:gamma-aminobutyric acid catabolic process"/>
    <property type="evidence" value="ECO:0007669"/>
    <property type="project" value="TreeGrafter"/>
</dbReference>
<reference evidence="5 6" key="1">
    <citation type="submission" date="2018-04" db="EMBL/GenBank/DDBJ databases">
        <authorList>
            <person name="Zhang X."/>
            <person name="Yuan J."/>
            <person name="Li F."/>
            <person name="Xiang J."/>
        </authorList>
    </citation>
    <scope>NUCLEOTIDE SEQUENCE [LARGE SCALE GENOMIC DNA]</scope>
    <source>
        <tissue evidence="5">Muscle</tissue>
    </source>
</reference>
<dbReference type="GO" id="GO:0005739">
    <property type="term" value="C:mitochondrion"/>
    <property type="evidence" value="ECO:0007669"/>
    <property type="project" value="TreeGrafter"/>
</dbReference>
<sequence length="186" mass="20718">MAVAPTGLRNLCTMACGSCSNENAFKAIYIWYRTKERGGDTNFTKEEMESCMLNKTPGSPPYTMLSFSGFNRRQVSEFETLKYVFCESEHLPHNYVHENQQEDAKCLEETEDLIHKYNAAGKPVAAILVEPIQAEGGDNHASPEFFQGLQQIGKRTGAALLIDEVQTGVVPLERCGAMSTLTFQRP</sequence>
<evidence type="ECO:0000256" key="4">
    <source>
        <dbReference type="ARBA" id="ARBA00022679"/>
    </source>
</evidence>
<evidence type="ECO:0000256" key="1">
    <source>
        <dbReference type="ARBA" id="ARBA00001933"/>
    </source>
</evidence>
<keyword evidence="4 5" id="KW-0808">Transferase</keyword>
<dbReference type="GO" id="GO:0008483">
    <property type="term" value="F:transaminase activity"/>
    <property type="evidence" value="ECO:0007669"/>
    <property type="project" value="UniProtKB-KW"/>
</dbReference>
<evidence type="ECO:0000256" key="2">
    <source>
        <dbReference type="ARBA" id="ARBA00008954"/>
    </source>
</evidence>
<reference evidence="5 6" key="2">
    <citation type="submission" date="2019-01" db="EMBL/GenBank/DDBJ databases">
        <title>The decoding of complex shrimp genome reveals the adaptation for benthos swimmer, frequently molting mechanism and breeding impact on genome.</title>
        <authorList>
            <person name="Sun Y."/>
            <person name="Gao Y."/>
            <person name="Yu Y."/>
        </authorList>
    </citation>
    <scope>NUCLEOTIDE SEQUENCE [LARGE SCALE GENOMIC DNA]</scope>
    <source>
        <tissue evidence="5">Muscle</tissue>
    </source>
</reference>
<dbReference type="InterPro" id="IPR015421">
    <property type="entry name" value="PyrdxlP-dep_Trfase_major"/>
</dbReference>
<comment type="caution">
    <text evidence="5">The sequence shown here is derived from an EMBL/GenBank/DDBJ whole genome shotgun (WGS) entry which is preliminary data.</text>
</comment>
<evidence type="ECO:0000313" key="6">
    <source>
        <dbReference type="Proteomes" id="UP000283509"/>
    </source>
</evidence>
<comment type="cofactor">
    <cofactor evidence="1">
        <name>pyridoxal 5'-phosphate</name>
        <dbReference type="ChEBI" id="CHEBI:597326"/>
    </cofactor>
</comment>
<dbReference type="PANTHER" id="PTHR43206">
    <property type="entry name" value="AMINOTRANSFERASE"/>
    <property type="match status" value="1"/>
</dbReference>
<dbReference type="AlphaFoldDB" id="A0A3R7SJD5"/>
<protein>
    <submittedName>
        <fullName evidence="5">Putative 4-aminobutyrate aminotransferase, mitochondrial</fullName>
    </submittedName>
</protein>
<dbReference type="Pfam" id="PF00202">
    <property type="entry name" value="Aminotran_3"/>
    <property type="match status" value="1"/>
</dbReference>
<proteinExistence type="inferred from homology"/>
<dbReference type="OrthoDB" id="5419315at2759"/>
<gene>
    <name evidence="5" type="ORF">C7M84_018667</name>
</gene>
<evidence type="ECO:0000256" key="3">
    <source>
        <dbReference type="ARBA" id="ARBA00022576"/>
    </source>
</evidence>
<evidence type="ECO:0000313" key="5">
    <source>
        <dbReference type="EMBL" id="ROT63455.1"/>
    </source>
</evidence>
<dbReference type="InterPro" id="IPR005814">
    <property type="entry name" value="Aminotrans_3"/>
</dbReference>